<gene>
    <name evidence="1" type="ORF">SAMN05443665_102018</name>
</gene>
<dbReference type="Pfam" id="PF15575">
    <property type="entry name" value="Imm49"/>
    <property type="match status" value="1"/>
</dbReference>
<keyword evidence="2" id="KW-1185">Reference proteome</keyword>
<evidence type="ECO:0000313" key="1">
    <source>
        <dbReference type="EMBL" id="SNT23081.1"/>
    </source>
</evidence>
<proteinExistence type="predicted"/>
<organism evidence="1 2">
    <name type="scientific">Actinomadura meyerae</name>
    <dbReference type="NCBI Taxonomy" id="240840"/>
    <lineage>
        <taxon>Bacteria</taxon>
        <taxon>Bacillati</taxon>
        <taxon>Actinomycetota</taxon>
        <taxon>Actinomycetes</taxon>
        <taxon>Streptosporangiales</taxon>
        <taxon>Thermomonosporaceae</taxon>
        <taxon>Actinomadura</taxon>
    </lineage>
</organism>
<accession>A0A239KXZ0</accession>
<name>A0A239KXZ0_9ACTN</name>
<dbReference type="RefSeq" id="WP_143228072.1">
    <property type="nucleotide sequence ID" value="NZ_FZOR01000020.1"/>
</dbReference>
<dbReference type="AlphaFoldDB" id="A0A239KXZ0"/>
<dbReference type="EMBL" id="FZOR01000020">
    <property type="protein sequence ID" value="SNT23081.1"/>
    <property type="molecule type" value="Genomic_DNA"/>
</dbReference>
<protein>
    <submittedName>
        <fullName evidence="1">Immunity protein 49</fullName>
    </submittedName>
</protein>
<dbReference type="OrthoDB" id="4280744at2"/>
<dbReference type="InterPro" id="IPR029074">
    <property type="entry name" value="Imm49"/>
</dbReference>
<sequence length="309" mass="34521">MNEIPCHEVERTLLDEARTDIERRTFSRWHAMRWGYELEPEAFARTCDELLDHVAACAQSDPALPGKAVRAALRTAAECAAAVLDRRLMPNGDFDVDFPVLTDRYGPTRLTTPESSYSMEKPQPPPVAEWVRAYALCLVSTAFEAPWHRNMVLKFDVAREIHSFRAETQAALAEMDALAGYIVDGDVPPLVAKPDRQDRATAALRLDAAGPLTPDQRLLRVLLDDDRSAFQRALADRLERYREEIGDDPAPLTLLPLPAIALAHLAVLAHGWRLDVRSGYLPEGLLPEPSPGPDLRHRDRIRVHPHDGG</sequence>
<evidence type="ECO:0000313" key="2">
    <source>
        <dbReference type="Proteomes" id="UP000198318"/>
    </source>
</evidence>
<reference evidence="1 2" key="1">
    <citation type="submission" date="2017-06" db="EMBL/GenBank/DDBJ databases">
        <authorList>
            <person name="Kim H.J."/>
            <person name="Triplett B.A."/>
        </authorList>
    </citation>
    <scope>NUCLEOTIDE SEQUENCE [LARGE SCALE GENOMIC DNA]</scope>
    <source>
        <strain evidence="1 2">DSM 44715</strain>
    </source>
</reference>
<dbReference type="Proteomes" id="UP000198318">
    <property type="component" value="Unassembled WGS sequence"/>
</dbReference>